<evidence type="ECO:0000256" key="1">
    <source>
        <dbReference type="SAM" id="Phobius"/>
    </source>
</evidence>
<keyword evidence="3" id="KW-1185">Reference proteome</keyword>
<keyword evidence="1" id="KW-1133">Transmembrane helix</keyword>
<keyword evidence="1" id="KW-0812">Transmembrane</keyword>
<evidence type="ECO:0000313" key="3">
    <source>
        <dbReference type="Proteomes" id="UP000298652"/>
    </source>
</evidence>
<organism evidence="2 3">
    <name type="scientific">Setaria viridis</name>
    <name type="common">Green bristlegrass</name>
    <name type="synonym">Setaria italica subsp. viridis</name>
    <dbReference type="NCBI Taxonomy" id="4556"/>
    <lineage>
        <taxon>Eukaryota</taxon>
        <taxon>Viridiplantae</taxon>
        <taxon>Streptophyta</taxon>
        <taxon>Embryophyta</taxon>
        <taxon>Tracheophyta</taxon>
        <taxon>Spermatophyta</taxon>
        <taxon>Magnoliopsida</taxon>
        <taxon>Liliopsida</taxon>
        <taxon>Poales</taxon>
        <taxon>Poaceae</taxon>
        <taxon>PACMAD clade</taxon>
        <taxon>Panicoideae</taxon>
        <taxon>Panicodae</taxon>
        <taxon>Paniceae</taxon>
        <taxon>Cenchrinae</taxon>
        <taxon>Setaria</taxon>
    </lineage>
</organism>
<protein>
    <submittedName>
        <fullName evidence="2">Uncharacterized protein</fullName>
    </submittedName>
</protein>
<dbReference type="Gramene" id="TKW14222">
    <property type="protein sequence ID" value="TKW14222"/>
    <property type="gene ID" value="SEVIR_5G153800v2"/>
</dbReference>
<evidence type="ECO:0000313" key="2">
    <source>
        <dbReference type="EMBL" id="TKW14222.1"/>
    </source>
</evidence>
<dbReference type="EMBL" id="CM016556">
    <property type="protein sequence ID" value="TKW14222.1"/>
    <property type="molecule type" value="Genomic_DNA"/>
</dbReference>
<proteinExistence type="predicted"/>
<feature type="transmembrane region" description="Helical" evidence="1">
    <location>
        <begin position="27"/>
        <end position="44"/>
    </location>
</feature>
<accession>A0A4U6UFY9</accession>
<keyword evidence="1" id="KW-0472">Membrane</keyword>
<gene>
    <name evidence="2" type="ORF">SEVIR_5G153800v2</name>
</gene>
<reference evidence="2" key="1">
    <citation type="submission" date="2019-03" db="EMBL/GenBank/DDBJ databases">
        <title>WGS assembly of Setaria viridis.</title>
        <authorList>
            <person name="Huang P."/>
            <person name="Jenkins J."/>
            <person name="Grimwood J."/>
            <person name="Barry K."/>
            <person name="Healey A."/>
            <person name="Mamidi S."/>
            <person name="Sreedasyam A."/>
            <person name="Shu S."/>
            <person name="Feldman M."/>
            <person name="Wu J."/>
            <person name="Yu Y."/>
            <person name="Chen C."/>
            <person name="Johnson J."/>
            <person name="Rokhsar D."/>
            <person name="Baxter I."/>
            <person name="Schmutz J."/>
            <person name="Brutnell T."/>
            <person name="Kellogg E."/>
        </authorList>
    </citation>
    <scope>NUCLEOTIDE SEQUENCE [LARGE SCALE GENOMIC DNA]</scope>
</reference>
<dbReference type="AlphaFoldDB" id="A0A4U6UFY9"/>
<dbReference type="Proteomes" id="UP000298652">
    <property type="component" value="Chromosome 5"/>
</dbReference>
<sequence>MLQRSNRVRPDKCFSNEEKRVSPPRRIFILLFCLPWLVYFLCAGRGKQPRIKLGSGKLFSNEGKRYEKYKNPCEYQR</sequence>
<name>A0A4U6UFY9_SETVI</name>